<dbReference type="EMBL" id="JAFFPU010000042">
    <property type="protein sequence ID" value="MBM9577911.1"/>
    <property type="molecule type" value="Genomic_DNA"/>
</dbReference>
<evidence type="ECO:0000256" key="1">
    <source>
        <dbReference type="SAM" id="SignalP"/>
    </source>
</evidence>
<protein>
    <recommendedName>
        <fullName evidence="4">SH3 domain-containing protein</fullName>
    </recommendedName>
</protein>
<name>A0ABS2UC27_9LEPT</name>
<keyword evidence="3" id="KW-1185">Reference proteome</keyword>
<comment type="caution">
    <text evidence="2">The sequence shown here is derived from an EMBL/GenBank/DDBJ whole genome shotgun (WGS) entry which is preliminary data.</text>
</comment>
<accession>A0ABS2UC27</accession>
<sequence>MQIRRITSVLFLILASSIPSSCSFFKGDCRKTNSCPVTFMVGFGSGIDLNGEHLAERVPKGARILVLVDSDGEIQNAKGTYGSLYTKCLWNGREVFLSSNDLSYNKKIRVFTKPGIVLQEKPEPNSKKIGELSYNTNARLIDEMEPSHDLRAFVKVTNGILSGWAKREHFTDGDYDAEFYRKPLRIVLGNHSFLIKDEENQFEVVWTGSDLQSAECKLRESICFIEMKIAKATYGEPQEAILFEIRADPKTSPEFLCEIRKIDFVDSFQFIENDRLSPFAYCERAMNSDPEIDGSFE</sequence>
<feature type="signal peptide" evidence="1">
    <location>
        <begin position="1"/>
        <end position="22"/>
    </location>
</feature>
<evidence type="ECO:0000313" key="2">
    <source>
        <dbReference type="EMBL" id="MBM9577911.1"/>
    </source>
</evidence>
<keyword evidence="1" id="KW-0732">Signal</keyword>
<proteinExistence type="predicted"/>
<gene>
    <name evidence="2" type="ORF">JWG45_12210</name>
</gene>
<evidence type="ECO:0000313" key="3">
    <source>
        <dbReference type="Proteomes" id="UP000724686"/>
    </source>
</evidence>
<organism evidence="2 3">
    <name type="scientific">Leptospira ainlahdjerensis</name>
    <dbReference type="NCBI Taxonomy" id="2810033"/>
    <lineage>
        <taxon>Bacteria</taxon>
        <taxon>Pseudomonadati</taxon>
        <taxon>Spirochaetota</taxon>
        <taxon>Spirochaetia</taxon>
        <taxon>Leptospirales</taxon>
        <taxon>Leptospiraceae</taxon>
        <taxon>Leptospira</taxon>
    </lineage>
</organism>
<dbReference type="RefSeq" id="WP_205279975.1">
    <property type="nucleotide sequence ID" value="NZ_JAFFPU010000042.1"/>
</dbReference>
<feature type="chain" id="PRO_5047132389" description="SH3 domain-containing protein" evidence="1">
    <location>
        <begin position="23"/>
        <end position="297"/>
    </location>
</feature>
<evidence type="ECO:0008006" key="4">
    <source>
        <dbReference type="Google" id="ProtNLM"/>
    </source>
</evidence>
<reference evidence="2 3" key="1">
    <citation type="submission" date="2021-02" db="EMBL/GenBank/DDBJ databases">
        <title>Leptospira ainlahdjerensis sp. nov., Leptospira ainazelensis sp. nov., Leptospira abararensis sp. nov. and Leptospira chreensis sp. nov., four new species isolated from water sources in Algeria.</title>
        <authorList>
            <person name="Amara Korba A."/>
            <person name="Kainiu M."/>
            <person name="Vincent A.T."/>
            <person name="Mariet J.-F."/>
            <person name="Veyrier F.J."/>
            <person name="Goarant C."/>
            <person name="Picardeau M."/>
        </authorList>
    </citation>
    <scope>NUCLEOTIDE SEQUENCE [LARGE SCALE GENOMIC DNA]</scope>
    <source>
        <strain evidence="2 3">201903070</strain>
    </source>
</reference>
<dbReference type="Proteomes" id="UP000724686">
    <property type="component" value="Unassembled WGS sequence"/>
</dbReference>